<evidence type="ECO:0000256" key="5">
    <source>
        <dbReference type="ARBA" id="ARBA00047913"/>
    </source>
</evidence>
<evidence type="ECO:0000313" key="7">
    <source>
        <dbReference type="EMBL" id="KRL04025.1"/>
    </source>
</evidence>
<dbReference type="GO" id="GO:0016740">
    <property type="term" value="F:transferase activity"/>
    <property type="evidence" value="ECO:0007669"/>
    <property type="project" value="UniProtKB-KW"/>
</dbReference>
<evidence type="ECO:0000256" key="2">
    <source>
        <dbReference type="ARBA" id="ARBA00011123"/>
    </source>
</evidence>
<keyword evidence="6" id="KW-0547">Nucleotide-binding</keyword>
<dbReference type="STRING" id="1423777.FD46_GL000028"/>
<gene>
    <name evidence="6" type="primary">gatC</name>
    <name evidence="7" type="ORF">FD46_GL000028</name>
</gene>
<evidence type="ECO:0000256" key="6">
    <source>
        <dbReference type="HAMAP-Rule" id="MF_00122"/>
    </source>
</evidence>
<proteinExistence type="inferred from homology"/>
<dbReference type="Pfam" id="PF02686">
    <property type="entry name" value="GatC"/>
    <property type="match status" value="1"/>
</dbReference>
<dbReference type="PATRIC" id="fig|1423777.3.peg.30"/>
<reference evidence="7 8" key="1">
    <citation type="journal article" date="2015" name="Genome Announc.">
        <title>Expanding the biotechnology potential of lactobacilli through comparative genomics of 213 strains and associated genera.</title>
        <authorList>
            <person name="Sun Z."/>
            <person name="Harris H.M."/>
            <person name="McCann A."/>
            <person name="Guo C."/>
            <person name="Argimon S."/>
            <person name="Zhang W."/>
            <person name="Yang X."/>
            <person name="Jeffery I.B."/>
            <person name="Cooney J.C."/>
            <person name="Kagawa T.F."/>
            <person name="Liu W."/>
            <person name="Song Y."/>
            <person name="Salvetti E."/>
            <person name="Wrobel A."/>
            <person name="Rasinkangas P."/>
            <person name="Parkhill J."/>
            <person name="Rea M.C."/>
            <person name="O'Sullivan O."/>
            <person name="Ritari J."/>
            <person name="Douillard F.P."/>
            <person name="Paul Ross R."/>
            <person name="Yang R."/>
            <person name="Briner A.E."/>
            <person name="Felis G.E."/>
            <person name="de Vos W.M."/>
            <person name="Barrangou R."/>
            <person name="Klaenhammer T.R."/>
            <person name="Caufield P.W."/>
            <person name="Cui Y."/>
            <person name="Zhang H."/>
            <person name="O'Toole P.W."/>
        </authorList>
    </citation>
    <scope>NUCLEOTIDE SEQUENCE [LARGE SCALE GENOMIC DNA]</scope>
    <source>
        <strain evidence="7 8">DSM 19972</strain>
    </source>
</reference>
<organism evidence="7 8">
    <name type="scientific">Liquorilactobacillus oeni DSM 19972</name>
    <dbReference type="NCBI Taxonomy" id="1423777"/>
    <lineage>
        <taxon>Bacteria</taxon>
        <taxon>Bacillati</taxon>
        <taxon>Bacillota</taxon>
        <taxon>Bacilli</taxon>
        <taxon>Lactobacillales</taxon>
        <taxon>Lactobacillaceae</taxon>
        <taxon>Liquorilactobacillus</taxon>
    </lineage>
</organism>
<dbReference type="SUPFAM" id="SSF141000">
    <property type="entry name" value="Glu-tRNAGln amidotransferase C subunit"/>
    <property type="match status" value="1"/>
</dbReference>
<dbReference type="AlphaFoldDB" id="A0A0R1M7W8"/>
<dbReference type="EMBL" id="AZEH01000041">
    <property type="protein sequence ID" value="KRL04025.1"/>
    <property type="molecule type" value="Genomic_DNA"/>
</dbReference>
<dbReference type="NCBIfam" id="TIGR00135">
    <property type="entry name" value="gatC"/>
    <property type="match status" value="1"/>
</dbReference>
<dbReference type="GO" id="GO:0050566">
    <property type="term" value="F:asparaginyl-tRNA synthase (glutamine-hydrolyzing) activity"/>
    <property type="evidence" value="ECO:0007669"/>
    <property type="project" value="RHEA"/>
</dbReference>
<evidence type="ECO:0000256" key="4">
    <source>
        <dbReference type="ARBA" id="ARBA00047380"/>
    </source>
</evidence>
<evidence type="ECO:0000256" key="3">
    <source>
        <dbReference type="ARBA" id="ARBA00024799"/>
    </source>
</evidence>
<dbReference type="PANTHER" id="PTHR15004:SF0">
    <property type="entry name" value="GLUTAMYL-TRNA(GLN) AMIDOTRANSFERASE SUBUNIT C, MITOCHONDRIAL"/>
    <property type="match status" value="1"/>
</dbReference>
<comment type="subunit">
    <text evidence="2 6">Heterotrimer of A, B and C subunits.</text>
</comment>
<dbReference type="InterPro" id="IPR003837">
    <property type="entry name" value="GatC"/>
</dbReference>
<comment type="catalytic activity">
    <reaction evidence="5 6">
        <text>L-glutamyl-tRNA(Gln) + L-glutamine + ATP + H2O = L-glutaminyl-tRNA(Gln) + L-glutamate + ADP + phosphate + H(+)</text>
        <dbReference type="Rhea" id="RHEA:17521"/>
        <dbReference type="Rhea" id="RHEA-COMP:9681"/>
        <dbReference type="Rhea" id="RHEA-COMP:9684"/>
        <dbReference type="ChEBI" id="CHEBI:15377"/>
        <dbReference type="ChEBI" id="CHEBI:15378"/>
        <dbReference type="ChEBI" id="CHEBI:29985"/>
        <dbReference type="ChEBI" id="CHEBI:30616"/>
        <dbReference type="ChEBI" id="CHEBI:43474"/>
        <dbReference type="ChEBI" id="CHEBI:58359"/>
        <dbReference type="ChEBI" id="CHEBI:78520"/>
        <dbReference type="ChEBI" id="CHEBI:78521"/>
        <dbReference type="ChEBI" id="CHEBI:456216"/>
    </reaction>
</comment>
<dbReference type="HAMAP" id="MF_00122">
    <property type="entry name" value="GatC"/>
    <property type="match status" value="1"/>
</dbReference>
<sequence length="114" mass="12704">MIEYYYKNGKEGVKVAINANEVEHVAKLAKLAFSKDELQKFTGQLGEIIEMVQQLSDVDTENVPVTTHISNSQGVMREDKAVPGTSRDLLMENVPQHQDGYIKVPAIIDESEEA</sequence>
<dbReference type="InterPro" id="IPR036113">
    <property type="entry name" value="Asp/Glu-ADT_sf_sub_c"/>
</dbReference>
<protein>
    <recommendedName>
        <fullName evidence="6">Aspartyl/glutamyl-tRNA(Asn/Gln) amidotransferase subunit C</fullName>
        <shortName evidence="6">Asp/Glu-ADT subunit C</shortName>
        <ecNumber evidence="6">6.3.5.-</ecNumber>
    </recommendedName>
</protein>
<keyword evidence="6" id="KW-0067">ATP-binding</keyword>
<evidence type="ECO:0000313" key="8">
    <source>
        <dbReference type="Proteomes" id="UP000051686"/>
    </source>
</evidence>
<dbReference type="GO" id="GO:0005524">
    <property type="term" value="F:ATP binding"/>
    <property type="evidence" value="ECO:0007669"/>
    <property type="project" value="UniProtKB-KW"/>
</dbReference>
<dbReference type="Proteomes" id="UP000051686">
    <property type="component" value="Unassembled WGS sequence"/>
</dbReference>
<accession>A0A0R1M7W8</accession>
<name>A0A0R1M7W8_9LACO</name>
<comment type="catalytic activity">
    <reaction evidence="4 6">
        <text>L-aspartyl-tRNA(Asn) + L-glutamine + ATP + H2O = L-asparaginyl-tRNA(Asn) + L-glutamate + ADP + phosphate + 2 H(+)</text>
        <dbReference type="Rhea" id="RHEA:14513"/>
        <dbReference type="Rhea" id="RHEA-COMP:9674"/>
        <dbReference type="Rhea" id="RHEA-COMP:9677"/>
        <dbReference type="ChEBI" id="CHEBI:15377"/>
        <dbReference type="ChEBI" id="CHEBI:15378"/>
        <dbReference type="ChEBI" id="CHEBI:29985"/>
        <dbReference type="ChEBI" id="CHEBI:30616"/>
        <dbReference type="ChEBI" id="CHEBI:43474"/>
        <dbReference type="ChEBI" id="CHEBI:58359"/>
        <dbReference type="ChEBI" id="CHEBI:78515"/>
        <dbReference type="ChEBI" id="CHEBI:78516"/>
        <dbReference type="ChEBI" id="CHEBI:456216"/>
    </reaction>
</comment>
<dbReference type="GO" id="GO:0006450">
    <property type="term" value="P:regulation of translational fidelity"/>
    <property type="evidence" value="ECO:0007669"/>
    <property type="project" value="InterPro"/>
</dbReference>
<comment type="function">
    <text evidence="3 6">Allows the formation of correctly charged Asn-tRNA(Asn) or Gln-tRNA(Gln) through the transamidation of misacylated Asp-tRNA(Asn) or Glu-tRNA(Gln) in organisms which lack either or both of asparaginyl-tRNA or glutaminyl-tRNA synthetases. The reaction takes place in the presence of glutamine and ATP through an activated phospho-Asp-tRNA(Asn) or phospho-Glu-tRNA(Gln).</text>
</comment>
<dbReference type="GO" id="GO:0070681">
    <property type="term" value="P:glutaminyl-tRNAGln biosynthesis via transamidation"/>
    <property type="evidence" value="ECO:0007669"/>
    <property type="project" value="TreeGrafter"/>
</dbReference>
<comment type="similarity">
    <text evidence="1 6">Belongs to the GatC family.</text>
</comment>
<dbReference type="PANTHER" id="PTHR15004">
    <property type="entry name" value="GLUTAMYL-TRNA(GLN) AMIDOTRANSFERASE SUBUNIT C, MITOCHONDRIAL"/>
    <property type="match status" value="1"/>
</dbReference>
<keyword evidence="8" id="KW-1185">Reference proteome</keyword>
<keyword evidence="7" id="KW-0808">Transferase</keyword>
<dbReference type="GO" id="GO:0050567">
    <property type="term" value="F:glutaminyl-tRNA synthase (glutamine-hydrolyzing) activity"/>
    <property type="evidence" value="ECO:0007669"/>
    <property type="project" value="UniProtKB-UniRule"/>
</dbReference>
<dbReference type="Gene3D" id="1.10.20.60">
    <property type="entry name" value="Glu-tRNAGln amidotransferase C subunit, N-terminal domain"/>
    <property type="match status" value="1"/>
</dbReference>
<dbReference type="GO" id="GO:0006412">
    <property type="term" value="P:translation"/>
    <property type="evidence" value="ECO:0007669"/>
    <property type="project" value="UniProtKB-UniRule"/>
</dbReference>
<keyword evidence="6" id="KW-0648">Protein biosynthesis</keyword>
<evidence type="ECO:0000256" key="1">
    <source>
        <dbReference type="ARBA" id="ARBA00010757"/>
    </source>
</evidence>
<comment type="caution">
    <text evidence="7">The sequence shown here is derived from an EMBL/GenBank/DDBJ whole genome shotgun (WGS) entry which is preliminary data.</text>
</comment>
<keyword evidence="6" id="KW-0436">Ligase</keyword>
<dbReference type="EC" id="6.3.5.-" evidence="6"/>